<organism evidence="1 2">
    <name type="scientific">Micromonospora rifamycinica</name>
    <dbReference type="NCBI Taxonomy" id="291594"/>
    <lineage>
        <taxon>Bacteria</taxon>
        <taxon>Bacillati</taxon>
        <taxon>Actinomycetota</taxon>
        <taxon>Actinomycetes</taxon>
        <taxon>Micromonosporales</taxon>
        <taxon>Micromonosporaceae</taxon>
        <taxon>Micromonospora</taxon>
    </lineage>
</organism>
<dbReference type="AlphaFoldDB" id="A0A1C5KDV5"/>
<accession>A0A1C5KDV5</accession>
<name>A0A1C5KDV5_9ACTN</name>
<keyword evidence="2" id="KW-1185">Reference proteome</keyword>
<sequence>MTGYYEPASAEHYGAKMKERGQVRLRGDQVVGYFA</sequence>
<dbReference type="Proteomes" id="UP000198226">
    <property type="component" value="Chromosome I"/>
</dbReference>
<evidence type="ECO:0000313" key="2">
    <source>
        <dbReference type="Proteomes" id="UP000198226"/>
    </source>
</evidence>
<proteinExistence type="predicted"/>
<dbReference type="EMBL" id="LT607752">
    <property type="protein sequence ID" value="SCG80908.1"/>
    <property type="molecule type" value="Genomic_DNA"/>
</dbReference>
<protein>
    <submittedName>
        <fullName evidence="1">Uncharacterized protein</fullName>
    </submittedName>
</protein>
<reference evidence="2" key="1">
    <citation type="submission" date="2016-06" db="EMBL/GenBank/DDBJ databases">
        <authorList>
            <person name="Varghese N."/>
            <person name="Submissions Spin"/>
        </authorList>
    </citation>
    <scope>NUCLEOTIDE SEQUENCE [LARGE SCALE GENOMIC DNA]</scope>
    <source>
        <strain evidence="2">DSM 44983</strain>
    </source>
</reference>
<gene>
    <name evidence="1" type="ORF">GA0070623_5277</name>
</gene>
<evidence type="ECO:0000313" key="1">
    <source>
        <dbReference type="EMBL" id="SCG80908.1"/>
    </source>
</evidence>